<reference evidence="2 3" key="1">
    <citation type="submission" date="2013-07" db="EMBL/GenBank/DDBJ databases">
        <authorList>
            <person name="Stoco P.H."/>
            <person name="Wagner G."/>
            <person name="Gerber A."/>
            <person name="Zaha A."/>
            <person name="Thompson C."/>
            <person name="Bartholomeu D.C."/>
            <person name="Luckemeyer D.D."/>
            <person name="Bahia D."/>
            <person name="Loreto E."/>
            <person name="Prestes E.B."/>
            <person name="Lima F.M."/>
            <person name="Rodrigues-Luiz G."/>
            <person name="Vallejo G.A."/>
            <person name="Filho J.F."/>
            <person name="Monteiro K.M."/>
            <person name="Tyler K.M."/>
            <person name="de Almeida L.G."/>
            <person name="Ortiz M.F."/>
            <person name="Siervo M.A."/>
            <person name="de Moraes M.H."/>
            <person name="Cunha O.L."/>
            <person name="Mendonca-Neto R."/>
            <person name="Silva R."/>
            <person name="Teixeira S.M."/>
            <person name="Murta S.M."/>
            <person name="Sincero T.C."/>
            <person name="Mendes T.A."/>
            <person name="Urmenyi T.P."/>
            <person name="Silva V.G."/>
            <person name="da Rocha W.D."/>
            <person name="Andersson B."/>
            <person name="Romanha A.J."/>
            <person name="Steindel M."/>
            <person name="de Vasconcelos A.T."/>
            <person name="Grisard E.C."/>
        </authorList>
    </citation>
    <scope>NUCLEOTIDE SEQUENCE [LARGE SCALE GENOMIC DNA]</scope>
    <source>
        <strain evidence="2 3">SC58</strain>
    </source>
</reference>
<feature type="region of interest" description="Disordered" evidence="1">
    <location>
        <begin position="225"/>
        <end position="252"/>
    </location>
</feature>
<keyword evidence="3" id="KW-1185">Reference proteome</keyword>
<comment type="caution">
    <text evidence="2">The sequence shown here is derived from an EMBL/GenBank/DDBJ whole genome shotgun (WGS) entry which is preliminary data.</text>
</comment>
<sequence>MPTCRRPRRPTGVGRRCNFEHRSQQRGRWAQTLDPYSQPLLRRVAPSPSPSPSPSPATQATQRACSAAGSPAQLGFFATNIEALRRLTLEEWSICNLMASLLQHKTKEEAERIAAEVTQLALHRRLLAGYSGVYADSCASGEEYTQEAEDEDGRAELIRRLQEQQRREEERRRHLCGSNRKSQQEDLRATCRNLFCRGVANGNLSGAGTEKKRGLTYICKTFPDGASSQRQRQREKPKHKQEQKQQCSHDNGKEVMMAKAPVSVPSVSPNIPRRAKSLKGVPSFDEACADRYGGSAYSNESTPSVSLGSYAAMSAADDSVRRSTSLPSAGATYFGRDVKKGTWSTNDAAPLMVSTTYPAAARVAVSELVSPLEAEVQPPRSLDGHHRAGLLPMQPTNPAEAATNPPCMKAKLAPSSLLSSLTSPSSSSIGNDAEQG</sequence>
<feature type="region of interest" description="Disordered" evidence="1">
    <location>
        <begin position="375"/>
        <end position="436"/>
    </location>
</feature>
<dbReference type="AlphaFoldDB" id="A0A061J7I7"/>
<gene>
    <name evidence="2" type="ORF">TRSC58_03026</name>
</gene>
<protein>
    <submittedName>
        <fullName evidence="2">Uncharacterized protein</fullName>
    </submittedName>
</protein>
<feature type="region of interest" description="Disordered" evidence="1">
    <location>
        <begin position="1"/>
        <end position="61"/>
    </location>
</feature>
<feature type="compositionally biased region" description="Basic residues" evidence="1">
    <location>
        <begin position="231"/>
        <end position="241"/>
    </location>
</feature>
<accession>A0A061J7I7</accession>
<dbReference type="VEuPathDB" id="TriTrypDB:TRSC58_03026"/>
<dbReference type="EMBL" id="AUPL01003026">
    <property type="protein sequence ID" value="ESL09257.1"/>
    <property type="molecule type" value="Genomic_DNA"/>
</dbReference>
<evidence type="ECO:0000256" key="1">
    <source>
        <dbReference type="SAM" id="MobiDB-lite"/>
    </source>
</evidence>
<organism evidence="2 3">
    <name type="scientific">Trypanosoma rangeli SC58</name>
    <dbReference type="NCBI Taxonomy" id="429131"/>
    <lineage>
        <taxon>Eukaryota</taxon>
        <taxon>Discoba</taxon>
        <taxon>Euglenozoa</taxon>
        <taxon>Kinetoplastea</taxon>
        <taxon>Metakinetoplastina</taxon>
        <taxon>Trypanosomatida</taxon>
        <taxon>Trypanosomatidae</taxon>
        <taxon>Trypanosoma</taxon>
        <taxon>Herpetosoma</taxon>
    </lineage>
</organism>
<proteinExistence type="predicted"/>
<dbReference type="Proteomes" id="UP000031737">
    <property type="component" value="Unassembled WGS sequence"/>
</dbReference>
<dbReference type="OrthoDB" id="249971at2759"/>
<feature type="compositionally biased region" description="Low complexity" evidence="1">
    <location>
        <begin position="414"/>
        <end position="428"/>
    </location>
</feature>
<evidence type="ECO:0000313" key="2">
    <source>
        <dbReference type="EMBL" id="ESL09257.1"/>
    </source>
</evidence>
<feature type="compositionally biased region" description="Low complexity" evidence="1">
    <location>
        <begin position="396"/>
        <end position="406"/>
    </location>
</feature>
<name>A0A061J7I7_TRYRA</name>
<evidence type="ECO:0000313" key="3">
    <source>
        <dbReference type="Proteomes" id="UP000031737"/>
    </source>
</evidence>